<proteinExistence type="predicted"/>
<evidence type="ECO:0000256" key="2">
    <source>
        <dbReference type="ARBA" id="ARBA00023043"/>
    </source>
</evidence>
<feature type="repeat" description="ANK" evidence="3">
    <location>
        <begin position="1809"/>
        <end position="1841"/>
    </location>
</feature>
<feature type="repeat" description="ANK" evidence="3">
    <location>
        <begin position="720"/>
        <end position="752"/>
    </location>
</feature>
<dbReference type="SUPFAM" id="SSF48403">
    <property type="entry name" value="Ankyrin repeat"/>
    <property type="match status" value="6"/>
</dbReference>
<evidence type="ECO:0000256" key="3">
    <source>
        <dbReference type="PROSITE-ProRule" id="PRU00023"/>
    </source>
</evidence>
<dbReference type="PRINTS" id="PR01415">
    <property type="entry name" value="ANKYRIN"/>
</dbReference>
<feature type="coiled-coil region" evidence="4">
    <location>
        <begin position="24"/>
        <end position="51"/>
    </location>
</feature>
<evidence type="ECO:0000256" key="1">
    <source>
        <dbReference type="ARBA" id="ARBA00022737"/>
    </source>
</evidence>
<feature type="repeat" description="ANK" evidence="3">
    <location>
        <begin position="1571"/>
        <end position="1596"/>
    </location>
</feature>
<dbReference type="Pfam" id="PF00023">
    <property type="entry name" value="Ank"/>
    <property type="match status" value="1"/>
</dbReference>
<dbReference type="OrthoDB" id="194358at2759"/>
<dbReference type="Pfam" id="PF13637">
    <property type="entry name" value="Ank_4"/>
    <property type="match status" value="1"/>
</dbReference>
<keyword evidence="7" id="KW-1185">Reference proteome</keyword>
<evidence type="ECO:0000259" key="5">
    <source>
        <dbReference type="Pfam" id="PF24883"/>
    </source>
</evidence>
<feature type="domain" description="Nephrocystin 3-like N-terminal" evidence="5">
    <location>
        <begin position="214"/>
        <end position="382"/>
    </location>
</feature>
<evidence type="ECO:0000313" key="6">
    <source>
        <dbReference type="EMBL" id="CAH0038741.1"/>
    </source>
</evidence>
<dbReference type="InterPro" id="IPR036770">
    <property type="entry name" value="Ankyrin_rpt-contain_sf"/>
</dbReference>
<dbReference type="Proteomes" id="UP000696573">
    <property type="component" value="Unassembled WGS sequence"/>
</dbReference>
<feature type="repeat" description="ANK" evidence="3">
    <location>
        <begin position="1843"/>
        <end position="1875"/>
    </location>
</feature>
<dbReference type="PROSITE" id="PS50297">
    <property type="entry name" value="ANK_REP_REGION"/>
    <property type="match status" value="5"/>
</dbReference>
<dbReference type="Gene3D" id="3.40.50.300">
    <property type="entry name" value="P-loop containing nucleotide triphosphate hydrolases"/>
    <property type="match status" value="1"/>
</dbReference>
<keyword evidence="2 3" id="KW-0040">ANK repeat</keyword>
<gene>
    <name evidence="6" type="ORF">CRHIZ90672A_00006379</name>
</gene>
<evidence type="ECO:0000256" key="4">
    <source>
        <dbReference type="SAM" id="Coils"/>
    </source>
</evidence>
<feature type="repeat" description="ANK" evidence="3">
    <location>
        <begin position="964"/>
        <end position="996"/>
    </location>
</feature>
<dbReference type="PROSITE" id="PS50088">
    <property type="entry name" value="ANK_REPEAT"/>
    <property type="match status" value="7"/>
</dbReference>
<dbReference type="InterPro" id="IPR056884">
    <property type="entry name" value="NPHP3-like_N"/>
</dbReference>
<protein>
    <recommendedName>
        <fullName evidence="5">Nephrocystin 3-like N-terminal domain-containing protein</fullName>
    </recommendedName>
</protein>
<dbReference type="EMBL" id="CABFNQ020000760">
    <property type="protein sequence ID" value="CAH0038741.1"/>
    <property type="molecule type" value="Genomic_DNA"/>
</dbReference>
<accession>A0A9N9YSS6</accession>
<dbReference type="SMART" id="SM00248">
    <property type="entry name" value="ANK"/>
    <property type="match status" value="21"/>
</dbReference>
<keyword evidence="1" id="KW-0677">Repeat</keyword>
<dbReference type="SUPFAM" id="SSF52540">
    <property type="entry name" value="P-loop containing nucleoside triphosphate hydrolases"/>
    <property type="match status" value="1"/>
</dbReference>
<dbReference type="InterPro" id="IPR002110">
    <property type="entry name" value="Ankyrin_rpt"/>
</dbReference>
<keyword evidence="4" id="KW-0175">Coiled coil</keyword>
<reference evidence="6" key="1">
    <citation type="submission" date="2021-10" db="EMBL/GenBank/DDBJ databases">
        <authorList>
            <person name="Piombo E."/>
        </authorList>
    </citation>
    <scope>NUCLEOTIDE SEQUENCE</scope>
</reference>
<organism evidence="6 7">
    <name type="scientific">Clonostachys rhizophaga</name>
    <dbReference type="NCBI Taxonomy" id="160324"/>
    <lineage>
        <taxon>Eukaryota</taxon>
        <taxon>Fungi</taxon>
        <taxon>Dikarya</taxon>
        <taxon>Ascomycota</taxon>
        <taxon>Pezizomycotina</taxon>
        <taxon>Sordariomycetes</taxon>
        <taxon>Hypocreomycetidae</taxon>
        <taxon>Hypocreales</taxon>
        <taxon>Bionectriaceae</taxon>
        <taxon>Clonostachys</taxon>
    </lineage>
</organism>
<sequence length="2137" mass="238274">MDPLSIAGSVAGLVSLADVVFRTVAKYRREVKGAQKEVDNLLNEVKNTSLLLHNLSLIAYDLESGAVPGQTRGPNLKLEHLNDCRNLLRRLESGLTGAKDAFELPSRLDRLQARLKWPFSASEMREMVESLRNQQRFINTSLTADSITQLKACLSLQQDTAGRVKDLQATTSQILDVQTTIRLDERRSRVLDFFLKANPQSEFEMSKKLRHPLTGLWLTEGEDFHRWYNDPGARIWLNGIPGAGKSVIAGAIIAECFLQNQSNPGSAVAYFYCTYRDSRTFSASNILSSVAAQLARQDEKAYELLEAYYNELRLGDSLPKNPTTKGLREILSTMSTLFNRVYIIIDGLDECDNEVEENVQCLLALARDSNMKKQVNIALLSRDEVFIRESLEIEFRVIEIEAHTEDIQLYVASELEERIGSGRLRIRDMSLRGHIIAELVKGAKGMFRWVACQLDYMCELPTDGARRKALNQLPPTLPATYERILLRVDAHSEQVKSLVKNSLLLIAYKNPGLAFGDRSLSSRMICEAVSTSLNFTRLDADEIVEEQEILRWVGSLVRRSNDKKRFEFAHFTVQEFLEKICPSHHTLSAYSISGGRILGYLTSICLKYLTLDNFIQCDPQLTTENIRNLLQLTKSRPFYEFSAIFWPIILNRGSDETEDNINFQLQTLFHPRKTKQFCLWAIELVRHCYTRPINDILEPHDDFFDDEEHAAVYISALLRPDFTPLHMSAALGFPQLTKHLINMGCSPNVTSRFGTPLHCAVGGLAVFSDSDDLGQFSTTKGLHTGKARRDTVQLLLNAGCSPISRFQSDFRSSGMLGLSAIFDASELEYFEIIIDLLRAGAIVEDDDLGAFSATYGETLEVCPDFEEEQEWNDGQILKDLIEALGTPTVDDGARFQLFSMTVQLVAEVKITTTDETPQEISLGEENAAPIFSIIRDNDVSQLGRLLQDGNLDWLETTILDDGVEGLKPIHLATRERSLDVLGLILESGCDVNNLMDDGRAAANLCWEDKQGEHLKLLLKYGASTTFKGRDGTSLWHAAAIEDSVIIMKMLVQSEQRDQGLRMMSSEGQTPICAAISARCLGSALVMLPYCNTEECWKSNTSIFRDATVLGSFSIIKELIEVGVDLDGVDSEGSPLHFLPKTPDKECVDLLSSLFDLNQRSSVNQRMPFEHYISCTLGQGAYANPEIYKILLPREALSQLSQTTESCRVWTNICEIIALPKNISSIGISWGREVLDYLINMKVLELFETERHLSGVVPLCDAFLRALAQPDFKAEPKNGCIHLNGTFGILSGVYWEYFSAMFMLVVEQTTLPTAVMANPTILTAFKHAIAQNDLPLVRLLLENGAELYTEVDGMSAFEIACCTSLSSDLFACIIDHSQVDYLQKANRAKHGRGPLHYACSSRSLPQHADSIRVQILRSLLQNIEDCDIPNSEQVGTPLFDHVVRGSISTVEVLVQAGANPWKTCASTGYNSVMAAVYQGFTWGTIEILTQNDAYPPQWKHALKCGETVLHIAAAVGNCDCLEVLLDKSIAGHTHTLDKYDRTPMHHAAANGRTEAFRVLAQRGGDVNLKTIQGLTPLHFAAKNGHPSIVKVLLEMGAKQFECSNGWTPLIYAYIGGNPDVIKMLTAEANVVRSADQIIKPKALLTMSKALCAAVMNDDHAACERLKSLGCPIDIELEFSGQCITPLMLAMCQRKSLELINWLIENGSLLSIAQRFLINGYYFSVLDVAIMESVYVGFLPKLINAFVEEGGDLLSPPHNILFKAIDYRRYGALNILLEGDFKGVATLNKPAHEARSAIIRLVNERQETNFYEETPLIEAVSSRAVDAVELLIQAGADVNFVDSSWGNTALHHATFEESVDIVQLILDSGCLVNVRNMWQQTAADYAFICGNLAIARLLTQAGAQVTAESIILLGHRRSLAHLFNSNDTEASWSLHLQDPLHIPITMTSHEISNITANIPVLRRYMGDAKLATVLHFHSSGKHSVLCQAIMLGLTKAVESLVRFGADINHLCEDHGTALTVAARFQRFELFKYLFRNGANMDHGSKQLSNVLSNVDGKIDPIMLDWVLVTRHTEQRRITYEQSDMDTNITGRAGVKTAAIRMKWEWKKRRLESSFVYARRLQDIKRSLRGKVVSPLEAKL</sequence>
<dbReference type="Gene3D" id="1.25.40.20">
    <property type="entry name" value="Ankyrin repeat-containing domain"/>
    <property type="match status" value="6"/>
</dbReference>
<evidence type="ECO:0000313" key="7">
    <source>
        <dbReference type="Proteomes" id="UP000696573"/>
    </source>
</evidence>
<dbReference type="PANTHER" id="PTHR24198">
    <property type="entry name" value="ANKYRIN REPEAT AND PROTEIN KINASE DOMAIN-CONTAINING PROTEIN"/>
    <property type="match status" value="1"/>
</dbReference>
<name>A0A9N9YSS6_9HYPO</name>
<comment type="caution">
    <text evidence="6">The sequence shown here is derived from an EMBL/GenBank/DDBJ whole genome shotgun (WGS) entry which is preliminary data.</text>
</comment>
<dbReference type="Pfam" id="PF12796">
    <property type="entry name" value="Ank_2"/>
    <property type="match status" value="2"/>
</dbReference>
<dbReference type="Pfam" id="PF24883">
    <property type="entry name" value="NPHP3_N"/>
    <property type="match status" value="1"/>
</dbReference>
<dbReference type="InterPro" id="IPR027417">
    <property type="entry name" value="P-loop_NTPase"/>
</dbReference>
<feature type="repeat" description="ANK" evidence="3">
    <location>
        <begin position="1538"/>
        <end position="1570"/>
    </location>
</feature>
<feature type="repeat" description="ANK" evidence="3">
    <location>
        <begin position="2011"/>
        <end position="2043"/>
    </location>
</feature>
<dbReference type="PANTHER" id="PTHR24198:SF165">
    <property type="entry name" value="ANKYRIN REPEAT-CONTAINING PROTEIN-RELATED"/>
    <property type="match status" value="1"/>
</dbReference>